<protein>
    <submittedName>
        <fullName evidence="2">Uncharacterized protein</fullName>
    </submittedName>
</protein>
<evidence type="ECO:0000256" key="1">
    <source>
        <dbReference type="SAM" id="MobiDB-lite"/>
    </source>
</evidence>
<dbReference type="AlphaFoldDB" id="A0ABD1W9W1"/>
<gene>
    <name evidence="2" type="ORF">Fot_15513</name>
</gene>
<keyword evidence="3" id="KW-1185">Reference proteome</keyword>
<reference evidence="3" key="1">
    <citation type="submission" date="2024-07" db="EMBL/GenBank/DDBJ databases">
        <title>Two chromosome-level genome assemblies of Korean endemic species Abeliophyllum distichum and Forsythia ovata (Oleaceae).</title>
        <authorList>
            <person name="Jang H."/>
        </authorList>
    </citation>
    <scope>NUCLEOTIDE SEQUENCE [LARGE SCALE GENOMIC DNA]</scope>
</reference>
<proteinExistence type="predicted"/>
<evidence type="ECO:0000313" key="3">
    <source>
        <dbReference type="Proteomes" id="UP001604277"/>
    </source>
</evidence>
<accession>A0ABD1W9W1</accession>
<dbReference type="EMBL" id="JBFOLJ010000004">
    <property type="protein sequence ID" value="KAL2546280.1"/>
    <property type="molecule type" value="Genomic_DNA"/>
</dbReference>
<feature type="region of interest" description="Disordered" evidence="1">
    <location>
        <begin position="1"/>
        <end position="29"/>
    </location>
</feature>
<comment type="caution">
    <text evidence="2">The sequence shown here is derived from an EMBL/GenBank/DDBJ whole genome shotgun (WGS) entry which is preliminary data.</text>
</comment>
<organism evidence="2 3">
    <name type="scientific">Forsythia ovata</name>
    <dbReference type="NCBI Taxonomy" id="205694"/>
    <lineage>
        <taxon>Eukaryota</taxon>
        <taxon>Viridiplantae</taxon>
        <taxon>Streptophyta</taxon>
        <taxon>Embryophyta</taxon>
        <taxon>Tracheophyta</taxon>
        <taxon>Spermatophyta</taxon>
        <taxon>Magnoliopsida</taxon>
        <taxon>eudicotyledons</taxon>
        <taxon>Gunneridae</taxon>
        <taxon>Pentapetalae</taxon>
        <taxon>asterids</taxon>
        <taxon>lamiids</taxon>
        <taxon>Lamiales</taxon>
        <taxon>Oleaceae</taxon>
        <taxon>Forsythieae</taxon>
        <taxon>Forsythia</taxon>
    </lineage>
</organism>
<sequence>MESIRTAQKLPSGLSGAEGPLQKVSTKAKSTQSVVSKAKATKFSVEKMMGKSRTTAGSSRTRVPTNENEFSSIWFQNKLLYDRLVTDILIKLGTDLKVWTKLGVEVRDGGTAHFMPTSPTDWGTFMTDFWTFQANVMDNLSELRAQNRELMTGQDHLDEMIKNLQDSEDED</sequence>
<dbReference type="Proteomes" id="UP001604277">
    <property type="component" value="Unassembled WGS sequence"/>
</dbReference>
<name>A0ABD1W9W1_9LAMI</name>
<evidence type="ECO:0000313" key="2">
    <source>
        <dbReference type="EMBL" id="KAL2546280.1"/>
    </source>
</evidence>